<dbReference type="RefSeq" id="WP_189484650.1">
    <property type="nucleotide sequence ID" value="NZ_BMZB01000001.1"/>
</dbReference>
<gene>
    <name evidence="1" type="ORF">GCM10011273_03530</name>
</gene>
<accession>A0A918UN60</accession>
<protein>
    <submittedName>
        <fullName evidence="1">Uncharacterized protein</fullName>
    </submittedName>
</protein>
<dbReference type="AlphaFoldDB" id="A0A918UN60"/>
<evidence type="ECO:0000313" key="2">
    <source>
        <dbReference type="Proteomes" id="UP000662572"/>
    </source>
</evidence>
<evidence type="ECO:0000313" key="1">
    <source>
        <dbReference type="EMBL" id="GGZ22014.1"/>
    </source>
</evidence>
<reference evidence="1" key="2">
    <citation type="submission" date="2020-09" db="EMBL/GenBank/DDBJ databases">
        <authorList>
            <person name="Sun Q."/>
            <person name="Kim S."/>
        </authorList>
    </citation>
    <scope>NUCLEOTIDE SEQUENCE</scope>
    <source>
        <strain evidence="1">KCTC 32296</strain>
    </source>
</reference>
<proteinExistence type="predicted"/>
<keyword evidence="2" id="KW-1185">Reference proteome</keyword>
<dbReference type="Proteomes" id="UP000662572">
    <property type="component" value="Unassembled WGS sequence"/>
</dbReference>
<dbReference type="EMBL" id="BMZB01000001">
    <property type="protein sequence ID" value="GGZ22014.1"/>
    <property type="molecule type" value="Genomic_DNA"/>
</dbReference>
<name>A0A918UN60_9CAUL</name>
<sequence length="130" mass="14676">MTEYTHKRAIKWLLSDDVGTSSKALLSAGLGLDQTYYSYPSDGGDFGRCVRLLINVPEVKSGFSILAEKSPYWKALIERWDDIEVAYIKALETRDGAELYKLMRSILKPIEDADRNVTRIGEGVRIRTST</sequence>
<reference evidence="1" key="1">
    <citation type="journal article" date="2014" name="Int. J. Syst. Evol. Microbiol.">
        <title>Complete genome sequence of Corynebacterium casei LMG S-19264T (=DSM 44701T), isolated from a smear-ripened cheese.</title>
        <authorList>
            <consortium name="US DOE Joint Genome Institute (JGI-PGF)"/>
            <person name="Walter F."/>
            <person name="Albersmeier A."/>
            <person name="Kalinowski J."/>
            <person name="Ruckert C."/>
        </authorList>
    </citation>
    <scope>NUCLEOTIDE SEQUENCE</scope>
    <source>
        <strain evidence="1">KCTC 32296</strain>
    </source>
</reference>
<organism evidence="1 2">
    <name type="scientific">Asticcacaulis endophyticus</name>
    <dbReference type="NCBI Taxonomy" id="1395890"/>
    <lineage>
        <taxon>Bacteria</taxon>
        <taxon>Pseudomonadati</taxon>
        <taxon>Pseudomonadota</taxon>
        <taxon>Alphaproteobacteria</taxon>
        <taxon>Caulobacterales</taxon>
        <taxon>Caulobacteraceae</taxon>
        <taxon>Asticcacaulis</taxon>
    </lineage>
</organism>
<comment type="caution">
    <text evidence="1">The sequence shown here is derived from an EMBL/GenBank/DDBJ whole genome shotgun (WGS) entry which is preliminary data.</text>
</comment>